<dbReference type="AlphaFoldDB" id="A0AA48L5Q7"/>
<name>A0AA48L5Q7_9TREE</name>
<dbReference type="Proteomes" id="UP001233271">
    <property type="component" value="Chromosome 5"/>
</dbReference>
<keyword evidence="2" id="KW-1185">Reference proteome</keyword>
<organism evidence="1 2">
    <name type="scientific">Cutaneotrichosporon cavernicola</name>
    <dbReference type="NCBI Taxonomy" id="279322"/>
    <lineage>
        <taxon>Eukaryota</taxon>
        <taxon>Fungi</taxon>
        <taxon>Dikarya</taxon>
        <taxon>Basidiomycota</taxon>
        <taxon>Agaricomycotina</taxon>
        <taxon>Tremellomycetes</taxon>
        <taxon>Trichosporonales</taxon>
        <taxon>Trichosporonaceae</taxon>
        <taxon>Cutaneotrichosporon</taxon>
    </lineage>
</organism>
<evidence type="ECO:0000313" key="1">
    <source>
        <dbReference type="EMBL" id="BEI92457.1"/>
    </source>
</evidence>
<dbReference type="EMBL" id="AP028216">
    <property type="protein sequence ID" value="BEI92457.1"/>
    <property type="molecule type" value="Genomic_DNA"/>
</dbReference>
<evidence type="ECO:0000313" key="2">
    <source>
        <dbReference type="Proteomes" id="UP001233271"/>
    </source>
</evidence>
<protein>
    <submittedName>
        <fullName evidence="1">Uncharacterized protein</fullName>
    </submittedName>
</protein>
<dbReference type="KEGG" id="ccac:CcaHIS019_0500850"/>
<dbReference type="RefSeq" id="XP_060457722.1">
    <property type="nucleotide sequence ID" value="XM_060601205.1"/>
</dbReference>
<dbReference type="GeneID" id="85496327"/>
<proteinExistence type="predicted"/>
<sequence length="127" mass="13443">MPPVDPTAHVMDYPALDLGHKHASRTTLALVDLDVHIWGLDEIAGSNLPVGVVILGRVAQLDMVSRSSMISSLTVLPAHLSPIKQGIACNAFPGLQKIRHTASMLLSDFDGTSAPPGDADEASRRSL</sequence>
<gene>
    <name evidence="1" type="ORF">CcaverHIS019_0500850</name>
</gene>
<reference evidence="1" key="1">
    <citation type="journal article" date="2023" name="BMC Genomics">
        <title>Chromosome-level genome assemblies of Cutaneotrichosporon spp. (Trichosporonales, Basidiomycota) reveal imbalanced evolution between nucleotide sequences and chromosome synteny.</title>
        <authorList>
            <person name="Kobayashi Y."/>
            <person name="Kayamori A."/>
            <person name="Aoki K."/>
            <person name="Shiwa Y."/>
            <person name="Matsutani M."/>
            <person name="Fujita N."/>
            <person name="Sugita T."/>
            <person name="Iwasaki W."/>
            <person name="Tanaka N."/>
            <person name="Takashima M."/>
        </authorList>
    </citation>
    <scope>NUCLEOTIDE SEQUENCE</scope>
    <source>
        <strain evidence="1">HIS019</strain>
    </source>
</reference>
<accession>A0AA48L5Q7</accession>